<dbReference type="SMART" id="SM00388">
    <property type="entry name" value="HisKA"/>
    <property type="match status" value="1"/>
</dbReference>
<dbReference type="InterPro" id="IPR003661">
    <property type="entry name" value="HisK_dim/P_dom"/>
</dbReference>
<keyword evidence="5" id="KW-0732">Signal</keyword>
<dbReference type="InterPro" id="IPR004358">
    <property type="entry name" value="Sig_transdc_His_kin-like_C"/>
</dbReference>
<dbReference type="EMBL" id="CP013909">
    <property type="protein sequence ID" value="ALW85796.1"/>
    <property type="molecule type" value="Genomic_DNA"/>
</dbReference>
<dbReference type="Gene3D" id="3.30.565.10">
    <property type="entry name" value="Histidine kinase-like ATPase, C-terminal domain"/>
    <property type="match status" value="1"/>
</dbReference>
<dbReference type="SMART" id="SM00028">
    <property type="entry name" value="TPR"/>
    <property type="match status" value="3"/>
</dbReference>
<keyword evidence="8" id="KW-1185">Reference proteome</keyword>
<feature type="transmembrane region" description="Helical" evidence="4">
    <location>
        <begin position="353"/>
        <end position="370"/>
    </location>
</feature>
<feature type="chain" id="PRO_5006845106" description="histidine kinase" evidence="5">
    <location>
        <begin position="23"/>
        <end position="672"/>
    </location>
</feature>
<evidence type="ECO:0000313" key="7">
    <source>
        <dbReference type="EMBL" id="ALW85796.1"/>
    </source>
</evidence>
<evidence type="ECO:0000256" key="4">
    <source>
        <dbReference type="SAM" id="Phobius"/>
    </source>
</evidence>
<protein>
    <recommendedName>
        <fullName evidence="2">histidine kinase</fullName>
        <ecNumber evidence="2">2.7.13.3</ecNumber>
    </recommendedName>
</protein>
<dbReference type="InterPro" id="IPR019734">
    <property type="entry name" value="TPR_rpt"/>
</dbReference>
<dbReference type="OrthoDB" id="9806995at2"/>
<keyword evidence="4" id="KW-1133">Transmembrane helix</keyword>
<dbReference type="PROSITE" id="PS50109">
    <property type="entry name" value="HIS_KIN"/>
    <property type="match status" value="1"/>
</dbReference>
<dbReference type="RefSeq" id="WP_068193841.1">
    <property type="nucleotide sequence ID" value="NZ_CP013909.1"/>
</dbReference>
<evidence type="ECO:0000259" key="6">
    <source>
        <dbReference type="PROSITE" id="PS50109"/>
    </source>
</evidence>
<dbReference type="Proteomes" id="UP000059542">
    <property type="component" value="Chromosome"/>
</dbReference>
<evidence type="ECO:0000313" key="8">
    <source>
        <dbReference type="Proteomes" id="UP000059542"/>
    </source>
</evidence>
<dbReference type="AlphaFoldDB" id="A0A0U3SI71"/>
<evidence type="ECO:0000256" key="2">
    <source>
        <dbReference type="ARBA" id="ARBA00012438"/>
    </source>
</evidence>
<dbReference type="PRINTS" id="PR00344">
    <property type="entry name" value="BCTRLSENSOR"/>
</dbReference>
<sequence length="672" mass="74185">MKAYFKWILLLGHLGAAVLAHAQVPASRADSLQRQLTAAPPDTNRVILLTQLAYELAEFDPVTSARRARQALQLAQELGYVRGECQAYVWLGVGLRNTGDFPGAQLLLLRGLHLAETLGDQATIATVYNAMGRLKSEQHNYRPALGFYLRAKNIAQNTRKLTLLTRVTGNIGEAYFRLGVLDSAKTYLIEGYRLDMQQHDRVSEAGDLYALGVLAARQGQPEQARDYYRRSLRLAHIVTYLVSPVFLGMAELAQSAGQPDSVLYYGHRALAAGLAYHTPASVLAASNYLSRAYAARRDSAAAFRYLALANATRDSLYSQAKTIQMQTLDFSERQRLKDLADQQAQATARQRQNLLLAALLCAVPGLVLLWRHNRLQRRSNEQLLQLNEAVTQQKLELQGQHDQLDSSLTSLRAAQTQLIQKEKMASLGELTAGIAHEIQNPLNFVNNFSEVSSELLSELAEEQARSERDTALEAELVGDLRQNMAKITEHGQRAASIVKGMLEHSQNRAGERQPTDLNRLTDEYLRLAYQGLRAKDKSFNASLTTDFSTDLPPVTLVGVDVGRVLLNLFANAFYAVRQRQQQGDPGYQPQVGVRTVLLNQQVQIQVTDNGTGMPESVKEKIFQPFFTTKPSGEGTGLGLSLSYDIIAQGHGGTLTVESQEGHGTTFSMGLPV</sequence>
<evidence type="ECO:0000256" key="1">
    <source>
        <dbReference type="ARBA" id="ARBA00000085"/>
    </source>
</evidence>
<dbReference type="GO" id="GO:0000155">
    <property type="term" value="F:phosphorelay sensor kinase activity"/>
    <property type="evidence" value="ECO:0007669"/>
    <property type="project" value="InterPro"/>
</dbReference>
<dbReference type="CDD" id="cd00082">
    <property type="entry name" value="HisKA"/>
    <property type="match status" value="1"/>
</dbReference>
<dbReference type="SUPFAM" id="SSF47384">
    <property type="entry name" value="Homodimeric domain of signal transducing histidine kinase"/>
    <property type="match status" value="1"/>
</dbReference>
<dbReference type="InterPro" id="IPR036097">
    <property type="entry name" value="HisK_dim/P_sf"/>
</dbReference>
<dbReference type="SUPFAM" id="SSF48452">
    <property type="entry name" value="TPR-like"/>
    <property type="match status" value="2"/>
</dbReference>
<dbReference type="SMART" id="SM00387">
    <property type="entry name" value="HATPase_c"/>
    <property type="match status" value="1"/>
</dbReference>
<dbReference type="EC" id="2.7.13.3" evidence="2"/>
<organism evidence="7 8">
    <name type="scientific">Hymenobacter sedentarius</name>
    <dbReference type="NCBI Taxonomy" id="1411621"/>
    <lineage>
        <taxon>Bacteria</taxon>
        <taxon>Pseudomonadati</taxon>
        <taxon>Bacteroidota</taxon>
        <taxon>Cytophagia</taxon>
        <taxon>Cytophagales</taxon>
        <taxon>Hymenobacteraceae</taxon>
        <taxon>Hymenobacter</taxon>
    </lineage>
</organism>
<comment type="catalytic activity">
    <reaction evidence="1">
        <text>ATP + protein L-histidine = ADP + protein N-phospho-L-histidine.</text>
        <dbReference type="EC" id="2.7.13.3"/>
    </reaction>
</comment>
<dbReference type="KEGG" id="hyg:AUC43_12255"/>
<dbReference type="SUPFAM" id="SSF55874">
    <property type="entry name" value="ATPase domain of HSP90 chaperone/DNA topoisomerase II/histidine kinase"/>
    <property type="match status" value="1"/>
</dbReference>
<dbReference type="Gene3D" id="1.10.287.130">
    <property type="match status" value="1"/>
</dbReference>
<feature type="signal peptide" evidence="5">
    <location>
        <begin position="1"/>
        <end position="22"/>
    </location>
</feature>
<dbReference type="InterPro" id="IPR003594">
    <property type="entry name" value="HATPase_dom"/>
</dbReference>
<keyword evidence="4" id="KW-0812">Transmembrane</keyword>
<dbReference type="Pfam" id="PF02518">
    <property type="entry name" value="HATPase_c"/>
    <property type="match status" value="1"/>
</dbReference>
<gene>
    <name evidence="7" type="ORF">AUC43_12255</name>
</gene>
<reference evidence="7 8" key="1">
    <citation type="submission" date="2015-12" db="EMBL/GenBank/DDBJ databases">
        <authorList>
            <person name="Shamseldin A."/>
            <person name="Moawad H."/>
            <person name="Abd El-Rahim W.M."/>
            <person name="Sadowsky M.J."/>
        </authorList>
    </citation>
    <scope>NUCLEOTIDE SEQUENCE [LARGE SCALE GENOMIC DNA]</scope>
    <source>
        <strain evidence="7 8">DG5B</strain>
    </source>
</reference>
<dbReference type="PANTHER" id="PTHR43065">
    <property type="entry name" value="SENSOR HISTIDINE KINASE"/>
    <property type="match status" value="1"/>
</dbReference>
<evidence type="ECO:0000256" key="5">
    <source>
        <dbReference type="SAM" id="SignalP"/>
    </source>
</evidence>
<dbReference type="STRING" id="1411621.AUC43_12255"/>
<dbReference type="Pfam" id="PF13424">
    <property type="entry name" value="TPR_12"/>
    <property type="match status" value="1"/>
</dbReference>
<name>A0A0U3SI71_9BACT</name>
<proteinExistence type="predicted"/>
<dbReference type="InterPro" id="IPR005467">
    <property type="entry name" value="His_kinase_dom"/>
</dbReference>
<keyword evidence="3" id="KW-0597">Phosphoprotein</keyword>
<keyword evidence="4" id="KW-0472">Membrane</keyword>
<evidence type="ECO:0000256" key="3">
    <source>
        <dbReference type="ARBA" id="ARBA00022553"/>
    </source>
</evidence>
<dbReference type="Gene3D" id="1.25.40.10">
    <property type="entry name" value="Tetratricopeptide repeat domain"/>
    <property type="match status" value="1"/>
</dbReference>
<feature type="domain" description="Histidine kinase" evidence="6">
    <location>
        <begin position="433"/>
        <end position="672"/>
    </location>
</feature>
<dbReference type="InterPro" id="IPR011990">
    <property type="entry name" value="TPR-like_helical_dom_sf"/>
</dbReference>
<accession>A0A0U3SI71</accession>
<dbReference type="InterPro" id="IPR036890">
    <property type="entry name" value="HATPase_C_sf"/>
</dbReference>
<dbReference type="PANTHER" id="PTHR43065:SF42">
    <property type="entry name" value="TWO-COMPONENT SENSOR PPRA"/>
    <property type="match status" value="1"/>
</dbReference>